<dbReference type="Pfam" id="PF12697">
    <property type="entry name" value="Abhydrolase_6"/>
    <property type="match status" value="1"/>
</dbReference>
<evidence type="ECO:0000313" key="3">
    <source>
        <dbReference type="Proteomes" id="UP000293550"/>
    </source>
</evidence>
<dbReference type="EMBL" id="SCFB01000002">
    <property type="protein sequence ID" value="RZI46925.1"/>
    <property type="molecule type" value="Genomic_DNA"/>
</dbReference>
<dbReference type="GO" id="GO:0016787">
    <property type="term" value="F:hydrolase activity"/>
    <property type="evidence" value="ECO:0007669"/>
    <property type="project" value="UniProtKB-KW"/>
</dbReference>
<reference evidence="2 3" key="1">
    <citation type="submission" date="2018-10" db="EMBL/GenBank/DDBJ databases">
        <title>An updated phylogeny of the Alphaproteobacteria reveals that the parasitic Rickettsiales and Holosporales have independent origins.</title>
        <authorList>
            <person name="Munoz-Gomez S.A."/>
            <person name="Hess S."/>
            <person name="Burger G."/>
            <person name="Lang B.F."/>
            <person name="Susko E."/>
            <person name="Slamovits C.H."/>
            <person name="Roger A.J."/>
        </authorList>
    </citation>
    <scope>NUCLEOTIDE SEQUENCE [LARGE SCALE GENOMIC DNA]</scope>
    <source>
        <strain evidence="2">HOLO01</strain>
    </source>
</reference>
<keyword evidence="2" id="KW-0378">Hydrolase</keyword>
<dbReference type="Proteomes" id="UP000293550">
    <property type="component" value="Unassembled WGS sequence"/>
</dbReference>
<dbReference type="InterPro" id="IPR000639">
    <property type="entry name" value="Epox_hydrolase-like"/>
</dbReference>
<organism evidence="2 3">
    <name type="scientific">Candidatus Finniella inopinata</name>
    <dbReference type="NCBI Taxonomy" id="1696036"/>
    <lineage>
        <taxon>Bacteria</taxon>
        <taxon>Pseudomonadati</taxon>
        <taxon>Pseudomonadota</taxon>
        <taxon>Alphaproteobacteria</taxon>
        <taxon>Holosporales</taxon>
        <taxon>Candidatus Paracaedibacteraceae</taxon>
        <taxon>Candidatus Finniella</taxon>
    </lineage>
</organism>
<proteinExistence type="predicted"/>
<dbReference type="SUPFAM" id="SSF53474">
    <property type="entry name" value="alpha/beta-Hydrolases"/>
    <property type="match status" value="1"/>
</dbReference>
<dbReference type="PRINTS" id="PR00412">
    <property type="entry name" value="EPOXHYDRLASE"/>
</dbReference>
<comment type="caution">
    <text evidence="2">The sequence shown here is derived from an EMBL/GenBank/DDBJ whole genome shotgun (WGS) entry which is preliminary data.</text>
</comment>
<name>A0A4Q7DL15_9PROT</name>
<dbReference type="PANTHER" id="PTHR43798">
    <property type="entry name" value="MONOACYLGLYCEROL LIPASE"/>
    <property type="match status" value="1"/>
</dbReference>
<keyword evidence="3" id="KW-1185">Reference proteome</keyword>
<dbReference type="InterPro" id="IPR050266">
    <property type="entry name" value="AB_hydrolase_sf"/>
</dbReference>
<dbReference type="InterPro" id="IPR000073">
    <property type="entry name" value="AB_hydrolase_1"/>
</dbReference>
<protein>
    <submittedName>
        <fullName evidence="2">Alpha/beta hydrolase</fullName>
    </submittedName>
</protein>
<accession>A0A4Q7DL15</accession>
<dbReference type="Gene3D" id="3.40.50.1820">
    <property type="entry name" value="alpha/beta hydrolase"/>
    <property type="match status" value="1"/>
</dbReference>
<evidence type="ECO:0000313" key="2">
    <source>
        <dbReference type="EMBL" id="RZI46925.1"/>
    </source>
</evidence>
<dbReference type="AlphaFoldDB" id="A0A4Q7DL15"/>
<dbReference type="OrthoDB" id="9812774at2"/>
<gene>
    <name evidence="2" type="ORF">EQU50_01490</name>
</gene>
<feature type="domain" description="AB hydrolase-1" evidence="1">
    <location>
        <begin position="17"/>
        <end position="247"/>
    </location>
</feature>
<dbReference type="RefSeq" id="WP_130153395.1">
    <property type="nucleotide sequence ID" value="NZ_SCFB01000002.1"/>
</dbReference>
<evidence type="ECO:0000259" key="1">
    <source>
        <dbReference type="Pfam" id="PF12697"/>
    </source>
</evidence>
<dbReference type="InterPro" id="IPR029058">
    <property type="entry name" value="AB_hydrolase_fold"/>
</dbReference>
<sequence>MNNIIGHKLYGKGLQKVVVLHDWFGDTTTNYDPMLEFLDRDTFTFAFVDLRGYGRSRNISGECTLEEGVSDILALVDFLKWSSFDIISHSMSALIAQYLTIQASSRLKRIVAITPVPACGTPAPDAVISFLEDAALRNEISARQIIQFMTGYQQGSEFVDKKVTQWYETSNPEARSAYLKMFSQIDFSEQANGGLTPFLVIVGANDAEGYREPVMQQTFIKWYPNAELITLQGCGHYPMQEQPLQLAVAIQSYLKQA</sequence>